<dbReference type="Proteomes" id="UP000308705">
    <property type="component" value="Unassembled WGS sequence"/>
</dbReference>
<dbReference type="EMBL" id="SZQA01000046">
    <property type="protein sequence ID" value="TKK81195.1"/>
    <property type="molecule type" value="Genomic_DNA"/>
</dbReference>
<organism evidence="1 2">
    <name type="scientific">Herbidospora galbida</name>
    <dbReference type="NCBI Taxonomy" id="2575442"/>
    <lineage>
        <taxon>Bacteria</taxon>
        <taxon>Bacillati</taxon>
        <taxon>Actinomycetota</taxon>
        <taxon>Actinomycetes</taxon>
        <taxon>Streptosporangiales</taxon>
        <taxon>Streptosporangiaceae</taxon>
        <taxon>Herbidospora</taxon>
    </lineage>
</organism>
<dbReference type="RefSeq" id="WP_137251086.1">
    <property type="nucleotide sequence ID" value="NZ_SZQA01000046.1"/>
</dbReference>
<protein>
    <submittedName>
        <fullName evidence="1">Uncharacterized protein</fullName>
    </submittedName>
</protein>
<dbReference type="AlphaFoldDB" id="A0A4U3LY31"/>
<comment type="caution">
    <text evidence="1">The sequence shown here is derived from an EMBL/GenBank/DDBJ whole genome shotgun (WGS) entry which is preliminary data.</text>
</comment>
<accession>A0A4U3LY31</accession>
<reference evidence="1 2" key="1">
    <citation type="submission" date="2019-04" db="EMBL/GenBank/DDBJ databases">
        <title>Herbidospora sp. NEAU-GS14.nov., a novel actinomycete isolated from soil.</title>
        <authorList>
            <person name="Han L."/>
        </authorList>
    </citation>
    <scope>NUCLEOTIDE SEQUENCE [LARGE SCALE GENOMIC DNA]</scope>
    <source>
        <strain evidence="1 2">NEAU-GS14</strain>
    </source>
</reference>
<proteinExistence type="predicted"/>
<evidence type="ECO:0000313" key="2">
    <source>
        <dbReference type="Proteomes" id="UP000308705"/>
    </source>
</evidence>
<dbReference type="OrthoDB" id="3515362at2"/>
<sequence>MTLLRRLRTDLYVQYGLICLYGSNRLEIRADEPDYHLNATFHLEAWDAEPPPPEGCWTLVEEGNLTAETGVVQVGVFEDSGPDFLIGPPWFEYGLSVHLGDPDITQWLLRFWPLRDVFDPVVHARPRETDALPPPEPRPANVPVTTAGQWAAMRPNRHVDWPATQPEITSVYDMIRLQAVPVDRVAVTLNPDRANTFHLGSDALHSGSPGGSHRVWRWEWETADGVPEDGNLRVGRIVHARDTTARRVFVSGIVTVLAGTGPYTVRDAQPHEAARVLCAEEVWHPRERTGE</sequence>
<evidence type="ECO:0000313" key="1">
    <source>
        <dbReference type="EMBL" id="TKK81195.1"/>
    </source>
</evidence>
<name>A0A4U3LY31_9ACTN</name>
<gene>
    <name evidence="1" type="ORF">FDA94_33545</name>
</gene>
<keyword evidence="2" id="KW-1185">Reference proteome</keyword>